<evidence type="ECO:0000256" key="1">
    <source>
        <dbReference type="SAM" id="MobiDB-lite"/>
    </source>
</evidence>
<dbReference type="AlphaFoldDB" id="A0A382YTE8"/>
<feature type="region of interest" description="Disordered" evidence="1">
    <location>
        <begin position="1"/>
        <end position="21"/>
    </location>
</feature>
<dbReference type="EMBL" id="UINC01178408">
    <property type="protein sequence ID" value="SVD86542.1"/>
    <property type="molecule type" value="Genomic_DNA"/>
</dbReference>
<accession>A0A382YTE8</accession>
<evidence type="ECO:0000313" key="2">
    <source>
        <dbReference type="EMBL" id="SVD86542.1"/>
    </source>
</evidence>
<gene>
    <name evidence="2" type="ORF">METZ01_LOCUS439396</name>
</gene>
<sequence length="42" mass="4658">MGAIERTKANSKRLGRPPEPPIQITNKVGLFVGKVYAYISRT</sequence>
<name>A0A382YTE8_9ZZZZ</name>
<organism evidence="2">
    <name type="scientific">marine metagenome</name>
    <dbReference type="NCBI Taxonomy" id="408172"/>
    <lineage>
        <taxon>unclassified sequences</taxon>
        <taxon>metagenomes</taxon>
        <taxon>ecological metagenomes</taxon>
    </lineage>
</organism>
<reference evidence="2" key="1">
    <citation type="submission" date="2018-05" db="EMBL/GenBank/DDBJ databases">
        <authorList>
            <person name="Lanie J.A."/>
            <person name="Ng W.-L."/>
            <person name="Kazmierczak K.M."/>
            <person name="Andrzejewski T.M."/>
            <person name="Davidsen T.M."/>
            <person name="Wayne K.J."/>
            <person name="Tettelin H."/>
            <person name="Glass J.I."/>
            <person name="Rusch D."/>
            <person name="Podicherti R."/>
            <person name="Tsui H.-C.T."/>
            <person name="Winkler M.E."/>
        </authorList>
    </citation>
    <scope>NUCLEOTIDE SEQUENCE</scope>
</reference>
<proteinExistence type="predicted"/>
<protein>
    <submittedName>
        <fullName evidence="2">Uncharacterized protein</fullName>
    </submittedName>
</protein>